<keyword evidence="4" id="KW-0574">Periplasm</keyword>
<accession>A0A841HY35</accession>
<dbReference type="Pfam" id="PF13416">
    <property type="entry name" value="SBP_bac_8"/>
    <property type="match status" value="1"/>
</dbReference>
<gene>
    <name evidence="7" type="ORF">HNR42_000534</name>
</gene>
<dbReference type="PRINTS" id="PR00909">
    <property type="entry name" value="SPERMDNBNDNG"/>
</dbReference>
<name>A0A841HY35_9DEIO</name>
<dbReference type="InterPro" id="IPR006059">
    <property type="entry name" value="SBP"/>
</dbReference>
<evidence type="ECO:0000256" key="4">
    <source>
        <dbReference type="ARBA" id="ARBA00022764"/>
    </source>
</evidence>
<dbReference type="Proteomes" id="UP000569951">
    <property type="component" value="Unassembled WGS sequence"/>
</dbReference>
<dbReference type="PIRSF" id="PIRSF019574">
    <property type="entry name" value="Periplasmic_polyamine_BP"/>
    <property type="match status" value="1"/>
</dbReference>
<dbReference type="GO" id="GO:0019808">
    <property type="term" value="F:polyamine binding"/>
    <property type="evidence" value="ECO:0007669"/>
    <property type="project" value="InterPro"/>
</dbReference>
<evidence type="ECO:0000256" key="3">
    <source>
        <dbReference type="ARBA" id="ARBA00022729"/>
    </source>
</evidence>
<feature type="chain" id="PRO_5032961883" evidence="6">
    <location>
        <begin position="22"/>
        <end position="351"/>
    </location>
</feature>
<dbReference type="SUPFAM" id="SSF53850">
    <property type="entry name" value="Periplasmic binding protein-like II"/>
    <property type="match status" value="1"/>
</dbReference>
<feature type="binding site" evidence="5">
    <location>
        <position position="40"/>
    </location>
    <ligand>
        <name>spermidine</name>
        <dbReference type="ChEBI" id="CHEBI:57834"/>
    </ligand>
</feature>
<evidence type="ECO:0000256" key="6">
    <source>
        <dbReference type="SAM" id="SignalP"/>
    </source>
</evidence>
<keyword evidence="3 6" id="KW-0732">Signal</keyword>
<dbReference type="Gene3D" id="3.40.190.10">
    <property type="entry name" value="Periplasmic binding protein-like II"/>
    <property type="match status" value="2"/>
</dbReference>
<dbReference type="InterPro" id="IPR001188">
    <property type="entry name" value="Sperm_putr-bd"/>
</dbReference>
<dbReference type="CDD" id="cd13590">
    <property type="entry name" value="PBP2_PotD_PotF_like"/>
    <property type="match status" value="1"/>
</dbReference>
<sequence>MKRPKLKWGLAALLLASLAGAQSPKPQADDRTLYLYIWSEYIDDAIVEDFEKKFGVNVVIDLYESNEDMLAKLLGGGVSQYDLVVPSDYAIPAMIQQKLLAPLEHHKLPNFKNLDPKFVNPPFDPGNRYSIPYQWGTQGLAYRADLVQDLPRSWGVLFDPELQQGPFVLNDTMRDTMGSAAIYLGYSVNTTDPDELRDIERLLRATTPRAHSFVGGVGGKNQLLAGVATVAMVYAGDALKAAEENENIRYFVPDEGGIVWVDNIAITAGARHKDLAHAFINYLLEADVGARLSEYNWYASPNRASLPLIDPELREDESVFPSPELMKKLQFQEDIGKQRRLWDTVWTNIKN</sequence>
<comment type="subcellular location">
    <subcellularLocation>
        <location evidence="1">Periplasm</location>
    </subcellularLocation>
</comment>
<dbReference type="PANTHER" id="PTHR30222">
    <property type="entry name" value="SPERMIDINE/PUTRESCINE-BINDING PERIPLASMIC PROTEIN"/>
    <property type="match status" value="1"/>
</dbReference>
<protein>
    <submittedName>
        <fullName evidence="7">Spermidine/putrescine transport system substrate-binding protein</fullName>
    </submittedName>
</protein>
<evidence type="ECO:0000313" key="8">
    <source>
        <dbReference type="Proteomes" id="UP000569951"/>
    </source>
</evidence>
<dbReference type="AlphaFoldDB" id="A0A841HY35"/>
<dbReference type="PANTHER" id="PTHR30222:SF17">
    <property type="entry name" value="SPERMIDINE_PUTRESCINE-BINDING PERIPLASMIC PROTEIN"/>
    <property type="match status" value="1"/>
</dbReference>
<dbReference type="GO" id="GO:0015846">
    <property type="term" value="P:polyamine transport"/>
    <property type="evidence" value="ECO:0007669"/>
    <property type="project" value="InterPro"/>
</dbReference>
<dbReference type="EMBL" id="JACHHG010000002">
    <property type="protein sequence ID" value="MBB6097120.1"/>
    <property type="molecule type" value="Genomic_DNA"/>
</dbReference>
<keyword evidence="8" id="KW-1185">Reference proteome</keyword>
<proteinExistence type="predicted"/>
<comment type="caution">
    <text evidence="7">The sequence shown here is derived from an EMBL/GenBank/DDBJ whole genome shotgun (WGS) entry which is preliminary data.</text>
</comment>
<feature type="binding site" evidence="5">
    <location>
        <position position="89"/>
    </location>
    <ligand>
        <name>spermidine</name>
        <dbReference type="ChEBI" id="CHEBI:57834"/>
    </ligand>
</feature>
<feature type="binding site" evidence="5">
    <location>
        <position position="332"/>
    </location>
    <ligand>
        <name>spermidine</name>
        <dbReference type="ChEBI" id="CHEBI:57834"/>
    </ligand>
</feature>
<dbReference type="RefSeq" id="WP_221276867.1">
    <property type="nucleotide sequence ID" value="NZ_JACHHG010000002.1"/>
</dbReference>
<evidence type="ECO:0000313" key="7">
    <source>
        <dbReference type="EMBL" id="MBB6097120.1"/>
    </source>
</evidence>
<feature type="signal peptide" evidence="6">
    <location>
        <begin position="1"/>
        <end position="21"/>
    </location>
</feature>
<dbReference type="GO" id="GO:0042597">
    <property type="term" value="C:periplasmic space"/>
    <property type="evidence" value="ECO:0007669"/>
    <property type="project" value="UniProtKB-SubCell"/>
</dbReference>
<evidence type="ECO:0000256" key="5">
    <source>
        <dbReference type="PIRSR" id="PIRSR019574-1"/>
    </source>
</evidence>
<keyword evidence="2" id="KW-0813">Transport</keyword>
<evidence type="ECO:0000256" key="2">
    <source>
        <dbReference type="ARBA" id="ARBA00022448"/>
    </source>
</evidence>
<organism evidence="7 8">
    <name type="scientific">Deinobacterium chartae</name>
    <dbReference type="NCBI Taxonomy" id="521158"/>
    <lineage>
        <taxon>Bacteria</taxon>
        <taxon>Thermotogati</taxon>
        <taxon>Deinococcota</taxon>
        <taxon>Deinococci</taxon>
        <taxon>Deinococcales</taxon>
        <taxon>Deinococcaceae</taxon>
        <taxon>Deinobacterium</taxon>
    </lineage>
</organism>
<evidence type="ECO:0000256" key="1">
    <source>
        <dbReference type="ARBA" id="ARBA00004418"/>
    </source>
</evidence>
<reference evidence="7 8" key="1">
    <citation type="submission" date="2020-08" db="EMBL/GenBank/DDBJ databases">
        <title>Genomic Encyclopedia of Type Strains, Phase IV (KMG-IV): sequencing the most valuable type-strain genomes for metagenomic binning, comparative biology and taxonomic classification.</title>
        <authorList>
            <person name="Goeker M."/>
        </authorList>
    </citation>
    <scope>NUCLEOTIDE SEQUENCE [LARGE SCALE GENOMIC DNA]</scope>
    <source>
        <strain evidence="7 8">DSM 21458</strain>
    </source>
</reference>